<protein>
    <submittedName>
        <fullName evidence="2">Uncharacterized protein</fullName>
    </submittedName>
</protein>
<dbReference type="Proteomes" id="UP001154282">
    <property type="component" value="Unassembled WGS sequence"/>
</dbReference>
<feature type="non-terminal residue" evidence="2">
    <location>
        <position position="31"/>
    </location>
</feature>
<dbReference type="EMBL" id="CAMGYJ010000009">
    <property type="protein sequence ID" value="CAI0502846.1"/>
    <property type="molecule type" value="Genomic_DNA"/>
</dbReference>
<feature type="compositionally biased region" description="Polar residues" evidence="1">
    <location>
        <begin position="1"/>
        <end position="13"/>
    </location>
</feature>
<comment type="caution">
    <text evidence="2">The sequence shown here is derived from an EMBL/GenBank/DDBJ whole genome shotgun (WGS) entry which is preliminary data.</text>
</comment>
<evidence type="ECO:0000313" key="2">
    <source>
        <dbReference type="EMBL" id="CAI0502846.1"/>
    </source>
</evidence>
<name>A0AAV0Q177_9ROSI</name>
<reference evidence="2" key="1">
    <citation type="submission" date="2022-08" db="EMBL/GenBank/DDBJ databases">
        <authorList>
            <person name="Gutierrez-Valencia J."/>
        </authorList>
    </citation>
    <scope>NUCLEOTIDE SEQUENCE</scope>
</reference>
<organism evidence="2 3">
    <name type="scientific">Linum tenue</name>
    <dbReference type="NCBI Taxonomy" id="586396"/>
    <lineage>
        <taxon>Eukaryota</taxon>
        <taxon>Viridiplantae</taxon>
        <taxon>Streptophyta</taxon>
        <taxon>Embryophyta</taxon>
        <taxon>Tracheophyta</taxon>
        <taxon>Spermatophyta</taxon>
        <taxon>Magnoliopsida</taxon>
        <taxon>eudicotyledons</taxon>
        <taxon>Gunneridae</taxon>
        <taxon>Pentapetalae</taxon>
        <taxon>rosids</taxon>
        <taxon>fabids</taxon>
        <taxon>Malpighiales</taxon>
        <taxon>Linaceae</taxon>
        <taxon>Linum</taxon>
    </lineage>
</organism>
<keyword evidence="3" id="KW-1185">Reference proteome</keyword>
<evidence type="ECO:0000313" key="3">
    <source>
        <dbReference type="Proteomes" id="UP001154282"/>
    </source>
</evidence>
<accession>A0AAV0Q177</accession>
<gene>
    <name evidence="2" type="ORF">LITE_LOCUS41120</name>
</gene>
<sequence>MSSILATHQSSPMSKHWRLLSEQTLKTANSP</sequence>
<feature type="region of interest" description="Disordered" evidence="1">
    <location>
        <begin position="1"/>
        <end position="31"/>
    </location>
</feature>
<dbReference type="AlphaFoldDB" id="A0AAV0Q177"/>
<evidence type="ECO:0000256" key="1">
    <source>
        <dbReference type="SAM" id="MobiDB-lite"/>
    </source>
</evidence>
<proteinExistence type="predicted"/>
<feature type="compositionally biased region" description="Polar residues" evidence="1">
    <location>
        <begin position="21"/>
        <end position="31"/>
    </location>
</feature>